<evidence type="ECO:0000256" key="1">
    <source>
        <dbReference type="SAM" id="MobiDB-lite"/>
    </source>
</evidence>
<feature type="region of interest" description="Disordered" evidence="1">
    <location>
        <begin position="1"/>
        <end position="122"/>
    </location>
</feature>
<accession>A0A0J7K5T9</accession>
<comment type="caution">
    <text evidence="2">The sequence shown here is derived from an EMBL/GenBank/DDBJ whole genome shotgun (WGS) entry which is preliminary data.</text>
</comment>
<dbReference type="EMBL" id="LBMM01013025">
    <property type="protein sequence ID" value="KMQ85858.1"/>
    <property type="molecule type" value="Genomic_DNA"/>
</dbReference>
<evidence type="ECO:0000313" key="2">
    <source>
        <dbReference type="EMBL" id="KMQ85858.1"/>
    </source>
</evidence>
<dbReference type="AlphaFoldDB" id="A0A0J7K5T9"/>
<keyword evidence="3" id="KW-1185">Reference proteome</keyword>
<dbReference type="PaxDb" id="67767-A0A0J7K5T9"/>
<gene>
    <name evidence="2" type="ORF">RF55_15354</name>
</gene>
<reference evidence="2 3" key="1">
    <citation type="submission" date="2015-04" db="EMBL/GenBank/DDBJ databases">
        <title>Lasius niger genome sequencing.</title>
        <authorList>
            <person name="Konorov E.A."/>
            <person name="Nikitin M.A."/>
            <person name="Kirill M.V."/>
            <person name="Chang P."/>
        </authorList>
    </citation>
    <scope>NUCLEOTIDE SEQUENCE [LARGE SCALE GENOMIC DNA]</scope>
    <source>
        <tissue evidence="2">Whole</tissue>
    </source>
</reference>
<dbReference type="Proteomes" id="UP000036403">
    <property type="component" value="Unassembled WGS sequence"/>
</dbReference>
<protein>
    <submittedName>
        <fullName evidence="2">Uncharacterized protein</fullName>
    </submittedName>
</protein>
<sequence>MRQRSEMAHHAQLPQAQDQQRRQHPLEKILYFRLSHQHQHTACHQTENTSRHLALGEGGDAGADSEKNAGHQPATEITKSDHPIIRRAEIIDRQPDRKGQRQSNSQKQPAGKKLSQHRLRRS</sequence>
<feature type="compositionally biased region" description="Basic and acidic residues" evidence="1">
    <location>
        <begin position="78"/>
        <end position="99"/>
    </location>
</feature>
<name>A0A0J7K5T9_LASNI</name>
<organism evidence="2 3">
    <name type="scientific">Lasius niger</name>
    <name type="common">Black garden ant</name>
    <dbReference type="NCBI Taxonomy" id="67767"/>
    <lineage>
        <taxon>Eukaryota</taxon>
        <taxon>Metazoa</taxon>
        <taxon>Ecdysozoa</taxon>
        <taxon>Arthropoda</taxon>
        <taxon>Hexapoda</taxon>
        <taxon>Insecta</taxon>
        <taxon>Pterygota</taxon>
        <taxon>Neoptera</taxon>
        <taxon>Endopterygota</taxon>
        <taxon>Hymenoptera</taxon>
        <taxon>Apocrita</taxon>
        <taxon>Aculeata</taxon>
        <taxon>Formicoidea</taxon>
        <taxon>Formicidae</taxon>
        <taxon>Formicinae</taxon>
        <taxon>Lasius</taxon>
        <taxon>Lasius</taxon>
    </lineage>
</organism>
<evidence type="ECO:0000313" key="3">
    <source>
        <dbReference type="Proteomes" id="UP000036403"/>
    </source>
</evidence>
<proteinExistence type="predicted"/>